<name>F0WNR8_9STRA</name>
<feature type="region of interest" description="Disordered" evidence="1">
    <location>
        <begin position="43"/>
        <end position="105"/>
    </location>
</feature>
<feature type="compositionally biased region" description="Polar residues" evidence="1">
    <location>
        <begin position="88"/>
        <end position="102"/>
    </location>
</feature>
<organism evidence="2">
    <name type="scientific">Albugo laibachii Nc14</name>
    <dbReference type="NCBI Taxonomy" id="890382"/>
    <lineage>
        <taxon>Eukaryota</taxon>
        <taxon>Sar</taxon>
        <taxon>Stramenopiles</taxon>
        <taxon>Oomycota</taxon>
        <taxon>Peronosporomycetes</taxon>
        <taxon>Albuginales</taxon>
        <taxon>Albuginaceae</taxon>
        <taxon>Albugo</taxon>
    </lineage>
</organism>
<reference evidence="2" key="1">
    <citation type="journal article" date="2011" name="PLoS Biol.">
        <title>Gene gain and loss during evolution of obligate parasitism in the white rust pathogen of Arabidopsis thaliana.</title>
        <authorList>
            <person name="Kemen E."/>
            <person name="Gardiner A."/>
            <person name="Schultz-Larsen T."/>
            <person name="Kemen A.C."/>
            <person name="Balmuth A.L."/>
            <person name="Robert-Seilaniantz A."/>
            <person name="Bailey K."/>
            <person name="Holub E."/>
            <person name="Studholme D.J."/>
            <person name="Maclean D."/>
            <person name="Jones J.D."/>
        </authorList>
    </citation>
    <scope>NUCLEOTIDE SEQUENCE</scope>
</reference>
<proteinExistence type="predicted"/>
<dbReference type="HOGENOM" id="CLU_1800312_0_0_1"/>
<gene>
    <name evidence="2" type="primary">AlNc14C174G8080</name>
    <name evidence="2" type="ORF">ALNC14_091030</name>
</gene>
<sequence length="141" mass="16042">MPTKTYSEQDVLAAIAERKSGAKIVDLVAKYKIPDRSLRRLINMEKKGNQKKRSGPPPPLGNALQKDLRDWVIGTQRKGFPPTRDDGTINNGKRTTAFSRRTPSAPCRNEQIIKVVRPLFQEVSRACHQKRAAHQKDSRRR</sequence>
<evidence type="ECO:0000256" key="1">
    <source>
        <dbReference type="SAM" id="MobiDB-lite"/>
    </source>
</evidence>
<dbReference type="EMBL" id="FR824219">
    <property type="protein sequence ID" value="CCA22960.1"/>
    <property type="molecule type" value="Genomic_DNA"/>
</dbReference>
<accession>F0WNR8</accession>
<protein>
    <submittedName>
        <fullName evidence="2">AlNc14C174G8080 protein</fullName>
    </submittedName>
</protein>
<dbReference type="AlphaFoldDB" id="F0WNR8"/>
<reference evidence="2" key="2">
    <citation type="submission" date="2011-02" db="EMBL/GenBank/DDBJ databases">
        <authorList>
            <person name="MacLean D."/>
        </authorList>
    </citation>
    <scope>NUCLEOTIDE SEQUENCE</scope>
</reference>
<evidence type="ECO:0000313" key="2">
    <source>
        <dbReference type="EMBL" id="CCA22960.1"/>
    </source>
</evidence>